<reference evidence="3" key="2">
    <citation type="submission" date="2025-08" db="UniProtKB">
        <authorList>
            <consortium name="Ensembl"/>
        </authorList>
    </citation>
    <scope>IDENTIFICATION</scope>
</reference>
<reference evidence="3 4" key="1">
    <citation type="submission" date="2020-02" db="EMBL/GenBank/DDBJ databases">
        <title>Esox lucius (northern pike) genome, fEsoLuc1, primary haplotype.</title>
        <authorList>
            <person name="Myers G."/>
            <person name="Karagic N."/>
            <person name="Meyer A."/>
            <person name="Pippel M."/>
            <person name="Reichard M."/>
            <person name="Winkler S."/>
            <person name="Tracey A."/>
            <person name="Sims Y."/>
            <person name="Howe K."/>
            <person name="Rhie A."/>
            <person name="Formenti G."/>
            <person name="Durbin R."/>
            <person name="Fedrigo O."/>
            <person name="Jarvis E.D."/>
        </authorList>
    </citation>
    <scope>NUCLEOTIDE SEQUENCE [LARGE SCALE GENOMIC DNA]</scope>
</reference>
<protein>
    <recommendedName>
        <fullName evidence="2">Ig-like domain-containing protein</fullName>
    </recommendedName>
</protein>
<dbReference type="Proteomes" id="UP000265140">
    <property type="component" value="Chromosome 24"/>
</dbReference>
<organism evidence="3 4">
    <name type="scientific">Esox lucius</name>
    <name type="common">Northern pike</name>
    <dbReference type="NCBI Taxonomy" id="8010"/>
    <lineage>
        <taxon>Eukaryota</taxon>
        <taxon>Metazoa</taxon>
        <taxon>Chordata</taxon>
        <taxon>Craniata</taxon>
        <taxon>Vertebrata</taxon>
        <taxon>Euteleostomi</taxon>
        <taxon>Actinopterygii</taxon>
        <taxon>Neopterygii</taxon>
        <taxon>Teleostei</taxon>
        <taxon>Protacanthopterygii</taxon>
        <taxon>Esociformes</taxon>
        <taxon>Esocidae</taxon>
        <taxon>Esox</taxon>
    </lineage>
</organism>
<dbReference type="PANTHER" id="PTHR14334">
    <property type="entry name" value="B-CELL ANTIGEN RECEPTOR COMPLEX-ASSOCIATED PROTEIN"/>
    <property type="match status" value="1"/>
</dbReference>
<evidence type="ECO:0000259" key="2">
    <source>
        <dbReference type="PROSITE" id="PS50835"/>
    </source>
</evidence>
<dbReference type="InterPro" id="IPR013783">
    <property type="entry name" value="Ig-like_fold"/>
</dbReference>
<dbReference type="GeneTree" id="ENSGT00940000177059"/>
<dbReference type="SUPFAM" id="SSF48726">
    <property type="entry name" value="Immunoglobulin"/>
    <property type="match status" value="1"/>
</dbReference>
<dbReference type="InterPro" id="IPR003599">
    <property type="entry name" value="Ig_sub"/>
</dbReference>
<dbReference type="Pfam" id="PF07686">
    <property type="entry name" value="V-set"/>
    <property type="match status" value="1"/>
</dbReference>
<dbReference type="InterPro" id="IPR013106">
    <property type="entry name" value="Ig_V-set"/>
</dbReference>
<feature type="domain" description="Ig-like" evidence="2">
    <location>
        <begin position="33"/>
        <end position="135"/>
    </location>
</feature>
<keyword evidence="1" id="KW-0393">Immunoglobulin domain</keyword>
<dbReference type="InterPro" id="IPR007110">
    <property type="entry name" value="Ig-like_dom"/>
</dbReference>
<dbReference type="GO" id="GO:0050853">
    <property type="term" value="P:B cell receptor signaling pathway"/>
    <property type="evidence" value="ECO:0007669"/>
    <property type="project" value="TreeGrafter"/>
</dbReference>
<dbReference type="GO" id="GO:0019815">
    <property type="term" value="C:B cell receptor complex"/>
    <property type="evidence" value="ECO:0007669"/>
    <property type="project" value="TreeGrafter"/>
</dbReference>
<dbReference type="Gene3D" id="2.60.40.10">
    <property type="entry name" value="Immunoglobulins"/>
    <property type="match status" value="1"/>
</dbReference>
<dbReference type="Ensembl" id="ENSELUT00000100940.1">
    <property type="protein sequence ID" value="ENSELUP00000091319.1"/>
    <property type="gene ID" value="ENSELUG00000043901.1"/>
</dbReference>
<dbReference type="AlphaFoldDB" id="A0AAY5KR27"/>
<name>A0AAY5KR27_ESOLU</name>
<dbReference type="SMART" id="SM00409">
    <property type="entry name" value="IG"/>
    <property type="match status" value="1"/>
</dbReference>
<dbReference type="GO" id="GO:0030183">
    <property type="term" value="P:B cell differentiation"/>
    <property type="evidence" value="ECO:0007669"/>
    <property type="project" value="TreeGrafter"/>
</dbReference>
<evidence type="ECO:0000256" key="1">
    <source>
        <dbReference type="ARBA" id="ARBA00023319"/>
    </source>
</evidence>
<keyword evidence="4" id="KW-1185">Reference proteome</keyword>
<reference evidence="3" key="3">
    <citation type="submission" date="2025-09" db="UniProtKB">
        <authorList>
            <consortium name="Ensembl"/>
        </authorList>
    </citation>
    <scope>IDENTIFICATION</scope>
</reference>
<dbReference type="InterPro" id="IPR036179">
    <property type="entry name" value="Ig-like_dom_sf"/>
</dbReference>
<accession>A0AAY5KR27</accession>
<proteinExistence type="predicted"/>
<evidence type="ECO:0000313" key="3">
    <source>
        <dbReference type="Ensembl" id="ENSELUP00000091319.1"/>
    </source>
</evidence>
<dbReference type="CDD" id="cd00099">
    <property type="entry name" value="IgV"/>
    <property type="match status" value="1"/>
</dbReference>
<sequence length="166" mass="18052">VGKHRLIETTIILDLTNIIAVFCLSTGITNTGLVVIQSPHYVTVTEGETVHIQCCWNKNLTRVTVNWKSNAANTSELVNKSQCQKSASEQNVSCCSNLTISNLNRNDSGTYTCKVSSEIPVLQQSVGNGTHLTVTSKNDGIIQATFFHCSVVLTGLRLCSPVRNKL</sequence>
<dbReference type="PROSITE" id="PS50835">
    <property type="entry name" value="IG_LIKE"/>
    <property type="match status" value="1"/>
</dbReference>
<dbReference type="GO" id="GO:0009897">
    <property type="term" value="C:external side of plasma membrane"/>
    <property type="evidence" value="ECO:0007669"/>
    <property type="project" value="TreeGrafter"/>
</dbReference>
<evidence type="ECO:0000313" key="4">
    <source>
        <dbReference type="Proteomes" id="UP000265140"/>
    </source>
</evidence>